<dbReference type="Proteomes" id="UP000262073">
    <property type="component" value="Chromosome"/>
</dbReference>
<evidence type="ECO:0000313" key="5">
    <source>
        <dbReference type="EMBL" id="AXR05721.1"/>
    </source>
</evidence>
<dbReference type="OrthoDB" id="433681at2"/>
<dbReference type="PANTHER" id="PTHR43685">
    <property type="entry name" value="GLYCOSYLTRANSFERASE"/>
    <property type="match status" value="1"/>
</dbReference>
<evidence type="ECO:0000259" key="4">
    <source>
        <dbReference type="Pfam" id="PF00535"/>
    </source>
</evidence>
<evidence type="ECO:0000256" key="1">
    <source>
        <dbReference type="ARBA" id="ARBA00006739"/>
    </source>
</evidence>
<feature type="domain" description="Glycosyltransferase 2-like" evidence="4">
    <location>
        <begin position="7"/>
        <end position="136"/>
    </location>
</feature>
<dbReference type="Gene3D" id="3.90.550.10">
    <property type="entry name" value="Spore Coat Polysaccharide Biosynthesis Protein SpsA, Chain A"/>
    <property type="match status" value="1"/>
</dbReference>
<keyword evidence="6" id="KW-1185">Reference proteome</keyword>
<comment type="similarity">
    <text evidence="1">Belongs to the glycosyltransferase 2 family.</text>
</comment>
<dbReference type="InterPro" id="IPR001173">
    <property type="entry name" value="Glyco_trans_2-like"/>
</dbReference>
<name>A0A346NJL4_9ALTE</name>
<dbReference type="AlphaFoldDB" id="A0A346NJL4"/>
<proteinExistence type="inferred from homology"/>
<sequence length="338" mass="37212">MSAKLTALMTTYNCGRYINAAIDSVLAQTFTDFELLIIDDGSLDNTVSLINAYEDPRITLINYSENQGVGARLGQALHHINTPYLVKTDADDISNPHRFAEQLAYLQSSGADIVKCYINYFSDSPDVARSPRFTYFKTIKENQVNAVNTSQGIHQQLPRWLCFPHCSYMAKTALVKQVGYPASRMFEDYGLFLRLYNAGAVFDCINASLVNMRVSNSSTTATASTDELDEGLEVIVAAKQTGINTLGMQGPLYIFGTGGLAQALQRVLAARSIAIEGFIEREQGITSAKVSPVFCLQEILNKEASAKILIAAQPVRDEICTLLAANNLTEWQDYMVIN</sequence>
<dbReference type="RefSeq" id="WP_117315728.1">
    <property type="nucleotide sequence ID" value="NZ_CP031769.1"/>
</dbReference>
<gene>
    <name evidence="5" type="ORF">D0Y50_04625</name>
</gene>
<dbReference type="InterPro" id="IPR050834">
    <property type="entry name" value="Glycosyltransf_2"/>
</dbReference>
<evidence type="ECO:0000256" key="3">
    <source>
        <dbReference type="ARBA" id="ARBA00022679"/>
    </source>
</evidence>
<dbReference type="Pfam" id="PF00535">
    <property type="entry name" value="Glycos_transf_2"/>
    <property type="match status" value="1"/>
</dbReference>
<protein>
    <submittedName>
        <fullName evidence="5">Glycosyltransferase family 2 protein</fullName>
    </submittedName>
</protein>
<keyword evidence="3 5" id="KW-0808">Transferase</keyword>
<accession>A0A346NJL4</accession>
<keyword evidence="2" id="KW-0328">Glycosyltransferase</keyword>
<dbReference type="InterPro" id="IPR029044">
    <property type="entry name" value="Nucleotide-diphossugar_trans"/>
</dbReference>
<dbReference type="PANTHER" id="PTHR43685:SF5">
    <property type="entry name" value="GLYCOSYLTRANSFERASE EPSE-RELATED"/>
    <property type="match status" value="1"/>
</dbReference>
<evidence type="ECO:0000313" key="6">
    <source>
        <dbReference type="Proteomes" id="UP000262073"/>
    </source>
</evidence>
<organism evidence="5 6">
    <name type="scientific">Salinimonas sediminis</name>
    <dbReference type="NCBI Taxonomy" id="2303538"/>
    <lineage>
        <taxon>Bacteria</taxon>
        <taxon>Pseudomonadati</taxon>
        <taxon>Pseudomonadota</taxon>
        <taxon>Gammaproteobacteria</taxon>
        <taxon>Alteromonadales</taxon>
        <taxon>Alteromonadaceae</taxon>
        <taxon>Alteromonas/Salinimonas group</taxon>
        <taxon>Salinimonas</taxon>
    </lineage>
</organism>
<evidence type="ECO:0000256" key="2">
    <source>
        <dbReference type="ARBA" id="ARBA00022676"/>
    </source>
</evidence>
<dbReference type="GO" id="GO:0016757">
    <property type="term" value="F:glycosyltransferase activity"/>
    <property type="evidence" value="ECO:0007669"/>
    <property type="project" value="UniProtKB-KW"/>
</dbReference>
<dbReference type="EMBL" id="CP031769">
    <property type="protein sequence ID" value="AXR05721.1"/>
    <property type="molecule type" value="Genomic_DNA"/>
</dbReference>
<dbReference type="KEGG" id="salm:D0Y50_04625"/>
<dbReference type="SUPFAM" id="SSF53448">
    <property type="entry name" value="Nucleotide-diphospho-sugar transferases"/>
    <property type="match status" value="1"/>
</dbReference>
<dbReference type="CDD" id="cd00761">
    <property type="entry name" value="Glyco_tranf_GTA_type"/>
    <property type="match status" value="1"/>
</dbReference>
<reference evidence="5 6" key="1">
    <citation type="submission" date="2018-08" db="EMBL/GenBank/DDBJ databases">
        <title>Salinimonas sediminis sp. nov., a piezophilic bacterium isolated from a deep-sea sediment sample from the New Britain Trench.</title>
        <authorList>
            <person name="Cao J."/>
        </authorList>
    </citation>
    <scope>NUCLEOTIDE SEQUENCE [LARGE SCALE GENOMIC DNA]</scope>
    <source>
        <strain evidence="5 6">N102</strain>
    </source>
</reference>